<gene>
    <name evidence="1" type="ORF">KK062_01275</name>
</gene>
<dbReference type="EMBL" id="JAHESE010000001">
    <property type="protein sequence ID" value="MBT1706830.1"/>
    <property type="molecule type" value="Genomic_DNA"/>
</dbReference>
<dbReference type="Proteomes" id="UP001319080">
    <property type="component" value="Unassembled WGS sequence"/>
</dbReference>
<dbReference type="RefSeq" id="WP_254082419.1">
    <property type="nucleotide sequence ID" value="NZ_JAHESE010000001.1"/>
</dbReference>
<comment type="caution">
    <text evidence="1">The sequence shown here is derived from an EMBL/GenBank/DDBJ whole genome shotgun (WGS) entry which is preliminary data.</text>
</comment>
<organism evidence="1 2">
    <name type="scientific">Dawidia cretensis</name>
    <dbReference type="NCBI Taxonomy" id="2782350"/>
    <lineage>
        <taxon>Bacteria</taxon>
        <taxon>Pseudomonadati</taxon>
        <taxon>Bacteroidota</taxon>
        <taxon>Cytophagia</taxon>
        <taxon>Cytophagales</taxon>
        <taxon>Chryseotaleaceae</taxon>
        <taxon>Dawidia</taxon>
    </lineage>
</organism>
<reference evidence="1 2" key="1">
    <citation type="submission" date="2021-05" db="EMBL/GenBank/DDBJ databases">
        <title>A Polyphasic approach of four new species of the genus Ohtaekwangia: Ohtaekwangia histidinii sp. nov., Ohtaekwangia cretensis sp. nov., Ohtaekwangia indiensis sp. nov., Ohtaekwangia reichenbachii sp. nov. from diverse environment.</title>
        <authorList>
            <person name="Octaviana S."/>
        </authorList>
    </citation>
    <scope>NUCLEOTIDE SEQUENCE [LARGE SCALE GENOMIC DNA]</scope>
    <source>
        <strain evidence="1 2">PWU5</strain>
    </source>
</reference>
<keyword evidence="2" id="KW-1185">Reference proteome</keyword>
<dbReference type="AlphaFoldDB" id="A0AAP2GT26"/>
<evidence type="ECO:0000313" key="2">
    <source>
        <dbReference type="Proteomes" id="UP001319080"/>
    </source>
</evidence>
<proteinExistence type="predicted"/>
<accession>A0AAP2GT26</accession>
<evidence type="ECO:0000313" key="1">
    <source>
        <dbReference type="EMBL" id="MBT1706830.1"/>
    </source>
</evidence>
<name>A0AAP2GT26_9BACT</name>
<protein>
    <submittedName>
        <fullName evidence="1">Uncharacterized protein</fullName>
    </submittedName>
</protein>
<sequence>MRRLFKKGERVRSKIDGKVVEVLKYIKNNFVEVKWFDLETKEIHTNKIKEDKLSKAA</sequence>